<comment type="caution">
    <text evidence="1">The sequence shown here is derived from an EMBL/GenBank/DDBJ whole genome shotgun (WGS) entry which is preliminary data.</text>
</comment>
<dbReference type="AlphaFoldDB" id="A0A1Z5YW87"/>
<keyword evidence="1" id="KW-0378">Hydrolase</keyword>
<dbReference type="SUPFAM" id="SSF53187">
    <property type="entry name" value="Zn-dependent exopeptidases"/>
    <property type="match status" value="1"/>
</dbReference>
<sequence>MKNFAHSLIRRGLSRIIPTETDRIVNENPQLWVTPPFHVSGTATTPVVLASPHSGRIYPDVFVNTSRQPLATLRGGEDSYIEELAAPAHALGPALLYAQFPRAYCDVNRAAWDMDPRMFDGPVPAFVKPTHRALSGLGSVPRIVADNRAIYRTRLPFTEAALRIRDCWMPYHKALAQLLQDCRAQHGLALLLDLHSMPDALEADCPDFVLGDRHGTSCSGNLIRCAETALRAQGFSTARNVPYAGGYITQHYGRPQEGLHALQIEMRRSLYMDEETRTKTAGFAHLSQALAQMTQAILTEIQPLRS</sequence>
<accession>A0A1Z5YW87</accession>
<dbReference type="InterPro" id="IPR007709">
    <property type="entry name" value="N-FG_amidohydro"/>
</dbReference>
<protein>
    <submittedName>
        <fullName evidence="1">N-formylglutamate amidohydrolase</fullName>
    </submittedName>
</protein>
<dbReference type="Proteomes" id="UP000196086">
    <property type="component" value="Unassembled WGS sequence"/>
</dbReference>
<dbReference type="GO" id="GO:0016787">
    <property type="term" value="F:hydrolase activity"/>
    <property type="evidence" value="ECO:0007669"/>
    <property type="project" value="UniProtKB-KW"/>
</dbReference>
<reference evidence="1 2" key="1">
    <citation type="submission" date="2014-06" db="EMBL/GenBank/DDBJ databases">
        <authorList>
            <person name="Ju J."/>
            <person name="Zhang J."/>
        </authorList>
    </citation>
    <scope>NUCLEOTIDE SEQUENCE [LARGE SCALE GENOMIC DNA]</scope>
    <source>
        <strain evidence="1 2">DsW_47</strain>
    </source>
</reference>
<dbReference type="Pfam" id="PF05013">
    <property type="entry name" value="FGase"/>
    <property type="match status" value="1"/>
</dbReference>
<dbReference type="OrthoDB" id="9802050at2"/>
<evidence type="ECO:0000313" key="1">
    <source>
        <dbReference type="EMBL" id="OUJ03311.1"/>
    </source>
</evidence>
<dbReference type="EMBL" id="JOMQ01000014">
    <property type="protein sequence ID" value="OUJ03311.1"/>
    <property type="molecule type" value="Genomic_DNA"/>
</dbReference>
<name>A0A1Z5YW87_9PROT</name>
<gene>
    <name evidence="1" type="ORF">HK14_02525</name>
</gene>
<dbReference type="Gene3D" id="3.40.630.40">
    <property type="entry name" value="Zn-dependent exopeptidases"/>
    <property type="match status" value="1"/>
</dbReference>
<organism evidence="1 2">
    <name type="scientific">Acetobacter cibinongensis</name>
    <dbReference type="NCBI Taxonomy" id="146475"/>
    <lineage>
        <taxon>Bacteria</taxon>
        <taxon>Pseudomonadati</taxon>
        <taxon>Pseudomonadota</taxon>
        <taxon>Alphaproteobacteria</taxon>
        <taxon>Acetobacterales</taxon>
        <taxon>Acetobacteraceae</taxon>
        <taxon>Acetobacter</taxon>
    </lineage>
</organism>
<proteinExistence type="predicted"/>
<evidence type="ECO:0000313" key="2">
    <source>
        <dbReference type="Proteomes" id="UP000196086"/>
    </source>
</evidence>